<dbReference type="Gene3D" id="3.10.620.30">
    <property type="match status" value="1"/>
</dbReference>
<dbReference type="PANTHER" id="PTHR33490">
    <property type="entry name" value="BLR5614 PROTEIN-RELATED"/>
    <property type="match status" value="1"/>
</dbReference>
<keyword evidence="4" id="KW-1185">Reference proteome</keyword>
<organism evidence="3 4">
    <name type="scientific">Anaerobaca lacustris</name>
    <dbReference type="NCBI Taxonomy" id="3044600"/>
    <lineage>
        <taxon>Bacteria</taxon>
        <taxon>Pseudomonadati</taxon>
        <taxon>Planctomycetota</taxon>
        <taxon>Phycisphaerae</taxon>
        <taxon>Sedimentisphaerales</taxon>
        <taxon>Anaerobacaceae</taxon>
        <taxon>Anaerobaca</taxon>
    </lineage>
</organism>
<dbReference type="Proteomes" id="UP001431776">
    <property type="component" value="Unassembled WGS sequence"/>
</dbReference>
<dbReference type="PANTHER" id="PTHR33490:SF3">
    <property type="entry name" value="CONSERVED INTEGRAL MEMBRANE PROTEIN"/>
    <property type="match status" value="1"/>
</dbReference>
<proteinExistence type="predicted"/>
<dbReference type="SMART" id="SM00460">
    <property type="entry name" value="TGc"/>
    <property type="match status" value="1"/>
</dbReference>
<dbReference type="SUPFAM" id="SSF54001">
    <property type="entry name" value="Cysteine proteinases"/>
    <property type="match status" value="1"/>
</dbReference>
<name>A0AAW6U1D7_9BACT</name>
<dbReference type="EMBL" id="JASCXX010000023">
    <property type="protein sequence ID" value="MDI6450715.1"/>
    <property type="molecule type" value="Genomic_DNA"/>
</dbReference>
<evidence type="ECO:0000313" key="3">
    <source>
        <dbReference type="EMBL" id="MDI6450715.1"/>
    </source>
</evidence>
<comment type="caution">
    <text evidence="3">The sequence shown here is derived from an EMBL/GenBank/DDBJ whole genome shotgun (WGS) entry which is preliminary data.</text>
</comment>
<dbReference type="InterPro" id="IPR038765">
    <property type="entry name" value="Papain-like_cys_pep_sf"/>
</dbReference>
<dbReference type="Pfam" id="PF01841">
    <property type="entry name" value="Transglut_core"/>
    <property type="match status" value="1"/>
</dbReference>
<keyword evidence="1" id="KW-0732">Signal</keyword>
<sequence>MRKVLSIIVLLATGYAPAWAAQEAEYFAVFMQGKKVGHAIHTRAVEGDKVTTSEEVSITISRIGIPVTVRMTETSVETTAGKPLSFESVQFLGAMKMTVSGTVRNDGVVEVTNSSMGMQQNNTMDWPEGAVMAEGLRRLTLEKGLTPGAEYRARIFNAGVMQAIDVVVSIGAKQEVDLLGRVVNLTEVTSTLAMPGAGRISSTSYVDDDMRALKNNMLIAGIEVDMISCAREFALGDNDVLEMIGAMFIDSPTPLRNPRSASAITYWLTPTGAEDFSIPTMDNQQAERLDGGGIKLVVRPVTASAGGTFPCEGDDRALLDAVAPTRFLQSDREEIVKLARKAVGDTRDAAEAASRIEAFVADYIDDKSLSVGYASAAEVAASRQGDCSEFAVLTAALCRAVGIPAQVVVGVAYVDDFAGHQGFGGHAWAQAYIAGRWIGLDAAFKSSGRGGYGPGHIALAAGNGDPADFFNMAGALGRFKVEKLEVE</sequence>
<dbReference type="AlphaFoldDB" id="A0AAW6U1D7"/>
<dbReference type="RefSeq" id="WP_349246124.1">
    <property type="nucleotide sequence ID" value="NZ_JASCXX010000023.1"/>
</dbReference>
<feature type="domain" description="Transglutaminase-like" evidence="2">
    <location>
        <begin position="379"/>
        <end position="444"/>
    </location>
</feature>
<dbReference type="InterPro" id="IPR002931">
    <property type="entry name" value="Transglutaminase-like"/>
</dbReference>
<protein>
    <submittedName>
        <fullName evidence="3">Transglutaminase-like domain-containing protein</fullName>
    </submittedName>
</protein>
<reference evidence="3" key="1">
    <citation type="submission" date="2023-05" db="EMBL/GenBank/DDBJ databases">
        <title>Anaerotaeda fermentans gen. nov., sp. nov., a novel anaerobic planctomycete of the new family within the order Sedimentisphaerales isolated from Taman Peninsula, Russia.</title>
        <authorList>
            <person name="Khomyakova M.A."/>
            <person name="Merkel A.Y."/>
            <person name="Slobodkin A.I."/>
        </authorList>
    </citation>
    <scope>NUCLEOTIDE SEQUENCE</scope>
    <source>
        <strain evidence="3">M17dextr</strain>
    </source>
</reference>
<accession>A0AAW6U1D7</accession>
<feature type="chain" id="PRO_5043453992" evidence="1">
    <location>
        <begin position="21"/>
        <end position="487"/>
    </location>
</feature>
<gene>
    <name evidence="3" type="ORF">QJ522_16775</name>
</gene>
<evidence type="ECO:0000259" key="2">
    <source>
        <dbReference type="SMART" id="SM00460"/>
    </source>
</evidence>
<feature type="signal peptide" evidence="1">
    <location>
        <begin position="1"/>
        <end position="20"/>
    </location>
</feature>
<evidence type="ECO:0000256" key="1">
    <source>
        <dbReference type="SAM" id="SignalP"/>
    </source>
</evidence>
<evidence type="ECO:0000313" key="4">
    <source>
        <dbReference type="Proteomes" id="UP001431776"/>
    </source>
</evidence>